<protein>
    <submittedName>
        <fullName evidence="1">Uncharacterized protein</fullName>
    </submittedName>
</protein>
<comment type="caution">
    <text evidence="1">The sequence shown here is derived from an EMBL/GenBank/DDBJ whole genome shotgun (WGS) entry which is preliminary data.</text>
</comment>
<proteinExistence type="predicted"/>
<sequence>MSGSKQLVVCRVTQCSALQSKEAYAIRRPSKEYTVVHDYSSKCNYETVVIRILSSRDRAFAAIDCQILYTEYCKYYQLLNAVEIPEEKDANEKAFNLISSSVRIA</sequence>
<name>A0AAW1DI13_9HEMI</name>
<gene>
    <name evidence="1" type="ORF">O3M35_004920</name>
</gene>
<dbReference type="Proteomes" id="UP001461498">
    <property type="component" value="Unassembled WGS sequence"/>
</dbReference>
<dbReference type="AlphaFoldDB" id="A0AAW1DI13"/>
<keyword evidence="2" id="KW-1185">Reference proteome</keyword>
<dbReference type="EMBL" id="JAPXFL010000002">
    <property type="protein sequence ID" value="KAK9510047.1"/>
    <property type="molecule type" value="Genomic_DNA"/>
</dbReference>
<reference evidence="1 2" key="1">
    <citation type="submission" date="2022-12" db="EMBL/GenBank/DDBJ databases">
        <title>Chromosome-level genome assembly of true bugs.</title>
        <authorList>
            <person name="Ma L."/>
            <person name="Li H."/>
        </authorList>
    </citation>
    <scope>NUCLEOTIDE SEQUENCE [LARGE SCALE GENOMIC DNA]</scope>
    <source>
        <strain evidence="1">Lab_2022b</strain>
    </source>
</reference>
<evidence type="ECO:0000313" key="2">
    <source>
        <dbReference type="Proteomes" id="UP001461498"/>
    </source>
</evidence>
<accession>A0AAW1DI13</accession>
<organism evidence="1 2">
    <name type="scientific">Rhynocoris fuscipes</name>
    <dbReference type="NCBI Taxonomy" id="488301"/>
    <lineage>
        <taxon>Eukaryota</taxon>
        <taxon>Metazoa</taxon>
        <taxon>Ecdysozoa</taxon>
        <taxon>Arthropoda</taxon>
        <taxon>Hexapoda</taxon>
        <taxon>Insecta</taxon>
        <taxon>Pterygota</taxon>
        <taxon>Neoptera</taxon>
        <taxon>Paraneoptera</taxon>
        <taxon>Hemiptera</taxon>
        <taxon>Heteroptera</taxon>
        <taxon>Panheteroptera</taxon>
        <taxon>Cimicomorpha</taxon>
        <taxon>Reduviidae</taxon>
        <taxon>Harpactorinae</taxon>
        <taxon>Harpactorini</taxon>
        <taxon>Rhynocoris</taxon>
    </lineage>
</organism>
<evidence type="ECO:0000313" key="1">
    <source>
        <dbReference type="EMBL" id="KAK9510047.1"/>
    </source>
</evidence>